<evidence type="ECO:0000313" key="3">
    <source>
        <dbReference type="Proteomes" id="UP000886523"/>
    </source>
</evidence>
<gene>
    <name evidence="2" type="ORF">BS47DRAFT_1369982</name>
</gene>
<organism evidence="2 3">
    <name type="scientific">Hydnum rufescens UP504</name>
    <dbReference type="NCBI Taxonomy" id="1448309"/>
    <lineage>
        <taxon>Eukaryota</taxon>
        <taxon>Fungi</taxon>
        <taxon>Dikarya</taxon>
        <taxon>Basidiomycota</taxon>
        <taxon>Agaricomycotina</taxon>
        <taxon>Agaricomycetes</taxon>
        <taxon>Cantharellales</taxon>
        <taxon>Hydnaceae</taxon>
        <taxon>Hydnum</taxon>
    </lineage>
</organism>
<proteinExistence type="predicted"/>
<dbReference type="Proteomes" id="UP000886523">
    <property type="component" value="Unassembled WGS sequence"/>
</dbReference>
<reference evidence="2" key="1">
    <citation type="journal article" date="2020" name="Nat. Commun.">
        <title>Large-scale genome sequencing of mycorrhizal fungi provides insights into the early evolution of symbiotic traits.</title>
        <authorList>
            <person name="Miyauchi S."/>
            <person name="Kiss E."/>
            <person name="Kuo A."/>
            <person name="Drula E."/>
            <person name="Kohler A."/>
            <person name="Sanchez-Garcia M."/>
            <person name="Morin E."/>
            <person name="Andreopoulos B."/>
            <person name="Barry K.W."/>
            <person name="Bonito G."/>
            <person name="Buee M."/>
            <person name="Carver A."/>
            <person name="Chen C."/>
            <person name="Cichocki N."/>
            <person name="Clum A."/>
            <person name="Culley D."/>
            <person name="Crous P.W."/>
            <person name="Fauchery L."/>
            <person name="Girlanda M."/>
            <person name="Hayes R.D."/>
            <person name="Keri Z."/>
            <person name="LaButti K."/>
            <person name="Lipzen A."/>
            <person name="Lombard V."/>
            <person name="Magnuson J."/>
            <person name="Maillard F."/>
            <person name="Murat C."/>
            <person name="Nolan M."/>
            <person name="Ohm R.A."/>
            <person name="Pangilinan J."/>
            <person name="Pereira M.F."/>
            <person name="Perotto S."/>
            <person name="Peter M."/>
            <person name="Pfister S."/>
            <person name="Riley R."/>
            <person name="Sitrit Y."/>
            <person name="Stielow J.B."/>
            <person name="Szollosi G."/>
            <person name="Zifcakova L."/>
            <person name="Stursova M."/>
            <person name="Spatafora J.W."/>
            <person name="Tedersoo L."/>
            <person name="Vaario L.M."/>
            <person name="Yamada A."/>
            <person name="Yan M."/>
            <person name="Wang P."/>
            <person name="Xu J."/>
            <person name="Bruns T."/>
            <person name="Baldrian P."/>
            <person name="Vilgalys R."/>
            <person name="Dunand C."/>
            <person name="Henrissat B."/>
            <person name="Grigoriev I.V."/>
            <person name="Hibbett D."/>
            <person name="Nagy L.G."/>
            <person name="Martin F.M."/>
        </authorList>
    </citation>
    <scope>NUCLEOTIDE SEQUENCE</scope>
    <source>
        <strain evidence="2">UP504</strain>
    </source>
</reference>
<keyword evidence="3" id="KW-1185">Reference proteome</keyword>
<evidence type="ECO:0000256" key="1">
    <source>
        <dbReference type="SAM" id="MobiDB-lite"/>
    </source>
</evidence>
<comment type="caution">
    <text evidence="2">The sequence shown here is derived from an EMBL/GenBank/DDBJ whole genome shotgun (WGS) entry which is preliminary data.</text>
</comment>
<name>A0A9P6ABM3_9AGAM</name>
<accession>A0A9P6ABM3</accession>
<sequence length="220" mass="24444">MAEGRTNLRPIKATTTPTQALTLAQCNMKPYSRQIGIKLASLDSKSRDMVQKVRTVLKQARHQDAEQVEVNFGRRAREDLGRKGIFSETRSMGMLSGGHEVVLPHSGAATQWRPQVAATQWRSHEVVQPWPRSGTPAAATQWRTCGNTGAHFEATEPHKNHCSLKAILHWRLCLEKKQGKHTTPGRRQTGRAEAPTSKQAGSKNWLIACTSDSWNMGETS</sequence>
<dbReference type="AlphaFoldDB" id="A0A9P6ABM3"/>
<evidence type="ECO:0000313" key="2">
    <source>
        <dbReference type="EMBL" id="KAF9502828.1"/>
    </source>
</evidence>
<feature type="region of interest" description="Disordered" evidence="1">
    <location>
        <begin position="178"/>
        <end position="202"/>
    </location>
</feature>
<protein>
    <submittedName>
        <fullName evidence="2">Uncharacterized protein</fullName>
    </submittedName>
</protein>
<dbReference type="EMBL" id="MU129578">
    <property type="protein sequence ID" value="KAF9502828.1"/>
    <property type="molecule type" value="Genomic_DNA"/>
</dbReference>